<gene>
    <name evidence="13" type="ORF">CANTADRAFT_321244</name>
</gene>
<protein>
    <recommendedName>
        <fullName evidence="4 11">Condensin complex subunit 2</fullName>
    </recommendedName>
</protein>
<evidence type="ECO:0000256" key="9">
    <source>
        <dbReference type="ARBA" id="ARBA00023067"/>
    </source>
</evidence>
<keyword evidence="7 11" id="KW-0132">Cell division</keyword>
<evidence type="ECO:0000256" key="1">
    <source>
        <dbReference type="ARBA" id="ARBA00004286"/>
    </source>
</evidence>
<dbReference type="InterPro" id="IPR022816">
    <property type="entry name" value="Condensin_barren_su2"/>
</dbReference>
<comment type="function">
    <text evidence="11">Regulatory subunit of the condensin complex, a complex required for conversion of interphase chromatin into mitotic-like condense chromosomes.</text>
</comment>
<keyword evidence="6" id="KW-0963">Cytoplasm</keyword>
<dbReference type="GeneID" id="30982576"/>
<keyword evidence="8 11" id="KW-0498">Mitosis</keyword>
<dbReference type="GO" id="GO:0070058">
    <property type="term" value="P:tRNA gene clustering"/>
    <property type="evidence" value="ECO:0007669"/>
    <property type="project" value="EnsemblFungi"/>
</dbReference>
<feature type="region of interest" description="Disordered" evidence="12">
    <location>
        <begin position="1"/>
        <end position="51"/>
    </location>
</feature>
<dbReference type="GO" id="GO:0051301">
    <property type="term" value="P:cell division"/>
    <property type="evidence" value="ECO:0007669"/>
    <property type="project" value="UniProtKB-KW"/>
</dbReference>
<keyword evidence="9 11" id="KW-0226">DNA condensation</keyword>
<dbReference type="RefSeq" id="XP_020062118.1">
    <property type="nucleotide sequence ID" value="XM_020208439.1"/>
</dbReference>
<feature type="region of interest" description="Disordered" evidence="12">
    <location>
        <begin position="343"/>
        <end position="395"/>
    </location>
</feature>
<keyword evidence="14" id="KW-1185">Reference proteome</keyword>
<dbReference type="GO" id="GO:0000796">
    <property type="term" value="C:condensin complex"/>
    <property type="evidence" value="ECO:0007669"/>
    <property type="project" value="EnsemblFungi"/>
</dbReference>
<proteinExistence type="inferred from homology"/>
<dbReference type="GO" id="GO:0007076">
    <property type="term" value="P:mitotic chromosome condensation"/>
    <property type="evidence" value="ECO:0007669"/>
    <property type="project" value="EnsemblFungi"/>
</dbReference>
<evidence type="ECO:0000256" key="10">
    <source>
        <dbReference type="ARBA" id="ARBA00023306"/>
    </source>
</evidence>
<dbReference type="EMBL" id="KV453916">
    <property type="protein sequence ID" value="ODV76996.1"/>
    <property type="molecule type" value="Genomic_DNA"/>
</dbReference>
<dbReference type="OrthoDB" id="362021at2759"/>
<name>A0A1E4SC08_9ASCO</name>
<dbReference type="GO" id="GO:0003682">
    <property type="term" value="F:chromatin binding"/>
    <property type="evidence" value="ECO:0007669"/>
    <property type="project" value="EnsemblFungi"/>
</dbReference>
<evidence type="ECO:0000256" key="8">
    <source>
        <dbReference type="ARBA" id="ARBA00022776"/>
    </source>
</evidence>
<keyword evidence="5" id="KW-0158">Chromosome</keyword>
<feature type="compositionally biased region" description="Acidic residues" evidence="12">
    <location>
        <begin position="385"/>
        <end position="395"/>
    </location>
</feature>
<evidence type="ECO:0000256" key="5">
    <source>
        <dbReference type="ARBA" id="ARBA00022454"/>
    </source>
</evidence>
<dbReference type="Proteomes" id="UP000094285">
    <property type="component" value="Unassembled WGS sequence"/>
</dbReference>
<sequence length="754" mass="84967">MSSQVLPKKRALQPDGARSSSGADRRMVSNRVLSKRAPQNPGGNRVLSNRVISNNRHVSRGLVDNSDLNDSFSEENAIHFNENKHTILSNFEEWIKLSTDNKITSKNSWQFALIDYFHDMNVIKDGENINFQRASATLDGCVKIYLSRVESAATETGKLLSGLAKKHDSEVLVPQEDGNEEENSDNEDAEDEGKRKRKYNRVVESTLVEFEAIQIKKLDQELSIDPLFKKALAEFDEGGAKSLLLNTLNIDASGRVIFDATSNPMKDSSKASESDDEADEEEEGSSQDKEIDISALEKFVFKDNDFESLTICPSLNEFNAAIENVSKAKSILNNFNTKILAQEEQDNREAPDIANDYGFGDFDAGTDNEEQGDDPAGDFGNDYNDFNDNDNNDENDLNDPINNFNQSTVQKLFNSTDQYIQTTTKTEVLDRDLMAYFDEKLNANWRGPEHWKVSALKKSKNLEVQDGAQDATKAVAQPSSETKKKKKEQVIIDFFDDEDNEDLLFEPPKIASSILLKRNDGSKQDNTLPDDIKYNSSRLTNLFTKPQVHILYFPNKESKQSNTAALTDENFFAEQYQKHEEEEQERLAASFHQAEYEDFNNDFGGDDDFQGIDFNDALQGTDSNPIDDDKNVILNGGSQVLGRKRPDNINFSRVAKRVDVKLLKDNLWKTIKKEEEEVALEKEDTPKPEESMKEVVSTKTFGNVVTSIAGLYGNEQRKDLSTSFCFICLLHLANEHGLLITSNEQHNDLQIAGF</sequence>
<comment type="subcellular location">
    <subcellularLocation>
        <location evidence="1">Chromosome</location>
    </subcellularLocation>
    <subcellularLocation>
        <location evidence="2">Cytoplasm</location>
    </subcellularLocation>
</comment>
<dbReference type="GO" id="GO:0005737">
    <property type="term" value="C:cytoplasm"/>
    <property type="evidence" value="ECO:0007669"/>
    <property type="project" value="UniProtKB-SubCell"/>
</dbReference>
<evidence type="ECO:0000256" key="2">
    <source>
        <dbReference type="ARBA" id="ARBA00004496"/>
    </source>
</evidence>
<feature type="compositionally biased region" description="Acidic residues" evidence="12">
    <location>
        <begin position="177"/>
        <end position="191"/>
    </location>
</feature>
<dbReference type="Pfam" id="PF05786">
    <property type="entry name" value="Cnd2"/>
    <property type="match status" value="1"/>
</dbReference>
<evidence type="ECO:0000256" key="6">
    <source>
        <dbReference type="ARBA" id="ARBA00022490"/>
    </source>
</evidence>
<evidence type="ECO:0000256" key="3">
    <source>
        <dbReference type="ARBA" id="ARBA00009471"/>
    </source>
</evidence>
<feature type="compositionally biased region" description="Acidic residues" evidence="12">
    <location>
        <begin position="364"/>
        <end position="376"/>
    </location>
</feature>
<evidence type="ECO:0000313" key="13">
    <source>
        <dbReference type="EMBL" id="ODV76996.1"/>
    </source>
</evidence>
<feature type="region of interest" description="Disordered" evidence="12">
    <location>
        <begin position="261"/>
        <end position="289"/>
    </location>
</feature>
<keyword evidence="10 11" id="KW-0131">Cell cycle</keyword>
<dbReference type="PANTHER" id="PTHR13108:SF9">
    <property type="entry name" value="CONDENSIN COMPLEX SUBUNIT 2"/>
    <property type="match status" value="1"/>
</dbReference>
<dbReference type="PANTHER" id="PTHR13108">
    <property type="entry name" value="CONDENSIN COMPLEX SUBUNIT 2"/>
    <property type="match status" value="1"/>
</dbReference>
<dbReference type="PIRSF" id="PIRSF017126">
    <property type="entry name" value="Condensin_H"/>
    <property type="match status" value="1"/>
</dbReference>
<organism evidence="13 14">
    <name type="scientific">Suhomyces tanzawaensis NRRL Y-17324</name>
    <dbReference type="NCBI Taxonomy" id="984487"/>
    <lineage>
        <taxon>Eukaryota</taxon>
        <taxon>Fungi</taxon>
        <taxon>Dikarya</taxon>
        <taxon>Ascomycota</taxon>
        <taxon>Saccharomycotina</taxon>
        <taxon>Pichiomycetes</taxon>
        <taxon>Debaryomycetaceae</taxon>
        <taxon>Suhomyces</taxon>
    </lineage>
</organism>
<evidence type="ECO:0000256" key="11">
    <source>
        <dbReference type="PIRNR" id="PIRNR017126"/>
    </source>
</evidence>
<comment type="similarity">
    <text evidence="3 11">Belongs to the CND2 (condensin subunit 2) family.</text>
</comment>
<dbReference type="GO" id="GO:0005634">
    <property type="term" value="C:nucleus"/>
    <property type="evidence" value="ECO:0007669"/>
    <property type="project" value="EnsemblFungi"/>
</dbReference>
<feature type="compositionally biased region" description="Acidic residues" evidence="12">
    <location>
        <begin position="274"/>
        <end position="285"/>
    </location>
</feature>
<accession>A0A1E4SC08</accession>
<evidence type="ECO:0000313" key="14">
    <source>
        <dbReference type="Proteomes" id="UP000094285"/>
    </source>
</evidence>
<feature type="region of interest" description="Disordered" evidence="12">
    <location>
        <begin position="167"/>
        <end position="196"/>
    </location>
</feature>
<evidence type="ECO:0000256" key="4">
    <source>
        <dbReference type="ARBA" id="ARBA00016065"/>
    </source>
</evidence>
<reference evidence="14" key="1">
    <citation type="submission" date="2016-05" db="EMBL/GenBank/DDBJ databases">
        <title>Comparative genomics of biotechnologically important yeasts.</title>
        <authorList>
            <consortium name="DOE Joint Genome Institute"/>
            <person name="Riley R."/>
            <person name="Haridas S."/>
            <person name="Wolfe K.H."/>
            <person name="Lopes M.R."/>
            <person name="Hittinger C.T."/>
            <person name="Goker M."/>
            <person name="Salamov A."/>
            <person name="Wisecaver J."/>
            <person name="Long T.M."/>
            <person name="Aerts A.L."/>
            <person name="Barry K."/>
            <person name="Choi C."/>
            <person name="Clum A."/>
            <person name="Coughlan A.Y."/>
            <person name="Deshpande S."/>
            <person name="Douglass A.P."/>
            <person name="Hanson S.J."/>
            <person name="Klenk H.-P."/>
            <person name="Labutti K."/>
            <person name="Lapidus A."/>
            <person name="Lindquist E."/>
            <person name="Lipzen A."/>
            <person name="Meier-Kolthoff J.P."/>
            <person name="Ohm R.A."/>
            <person name="Otillar R.P."/>
            <person name="Pangilinan J."/>
            <person name="Peng Y."/>
            <person name="Rokas A."/>
            <person name="Rosa C.A."/>
            <person name="Scheuner C."/>
            <person name="Sibirny A.A."/>
            <person name="Slot J.C."/>
            <person name="Stielow J.B."/>
            <person name="Sun H."/>
            <person name="Kurtzman C.P."/>
            <person name="Blackwell M."/>
            <person name="Grigoriev I.V."/>
            <person name="Jeffries T.W."/>
        </authorList>
    </citation>
    <scope>NUCLEOTIDE SEQUENCE [LARGE SCALE GENOMIC DNA]</scope>
    <source>
        <strain evidence="14">NRRL Y-17324</strain>
    </source>
</reference>
<evidence type="ECO:0000256" key="12">
    <source>
        <dbReference type="SAM" id="MobiDB-lite"/>
    </source>
</evidence>
<dbReference type="STRING" id="984487.A0A1E4SC08"/>
<evidence type="ECO:0000256" key="7">
    <source>
        <dbReference type="ARBA" id="ARBA00022618"/>
    </source>
</evidence>
<dbReference type="AlphaFoldDB" id="A0A1E4SC08"/>